<dbReference type="PANTHER" id="PTHR30457">
    <property type="entry name" value="5'-NUCLEOTIDASE SURE"/>
    <property type="match status" value="1"/>
</dbReference>
<evidence type="ECO:0000256" key="2">
    <source>
        <dbReference type="ARBA" id="ARBA00022723"/>
    </source>
</evidence>
<dbReference type="HAMAP" id="MF_00060">
    <property type="entry name" value="SurE"/>
    <property type="match status" value="1"/>
</dbReference>
<dbReference type="InterPro" id="IPR030048">
    <property type="entry name" value="SurE"/>
</dbReference>
<dbReference type="AlphaFoldDB" id="A0A6I9RZ73"/>
<evidence type="ECO:0000313" key="7">
    <source>
        <dbReference type="RefSeq" id="XP_019702230.1"/>
    </source>
</evidence>
<evidence type="ECO:0000256" key="1">
    <source>
        <dbReference type="ARBA" id="ARBA00011062"/>
    </source>
</evidence>
<proteinExistence type="inferred from homology"/>
<evidence type="ECO:0000256" key="3">
    <source>
        <dbReference type="ARBA" id="ARBA00022801"/>
    </source>
</evidence>
<dbReference type="SUPFAM" id="SSF64167">
    <property type="entry name" value="SurE-like"/>
    <property type="match status" value="1"/>
</dbReference>
<keyword evidence="2" id="KW-0479">Metal-binding</keyword>
<sequence>MDGRAAAISKPIVLITNDDGIDAPGLRFLVDVLVATDCYRVLVCAPASDQSGVSHSITWRHALSAKRVEIEGATAFAVSGTPADCASLGISGKLFDGVIPDLVISGINIGCNCGYHIIYSGTVAGAREAFLYGIPALAMSLNWMGGKSTVNDLKLAAEVCLPVINSVLTELKNKTYPEGSFLNIDVPTDVAHHKGFKITKQGKYMIRIGWEQTNINAPSMESYQTAHIDVDMTPGSEMNASVPVESHLLFKRVSSKIKIEEDEAEDTDHKALQEGYITITPLGALSHTEADAMPYFQDWLLHLADYSTSSL</sequence>
<dbReference type="GO" id="GO:0046872">
    <property type="term" value="F:metal ion binding"/>
    <property type="evidence" value="ECO:0007669"/>
    <property type="project" value="UniProtKB-KW"/>
</dbReference>
<dbReference type="RefSeq" id="XP_019702230.1">
    <property type="nucleotide sequence ID" value="XM_019846671.2"/>
</dbReference>
<organism evidence="6">
    <name type="scientific">Elaeis guineensis var. tenera</name>
    <name type="common">Oil palm</name>
    <dbReference type="NCBI Taxonomy" id="51953"/>
    <lineage>
        <taxon>Eukaryota</taxon>
        <taxon>Viridiplantae</taxon>
        <taxon>Streptophyta</taxon>
        <taxon>Embryophyta</taxon>
        <taxon>Tracheophyta</taxon>
        <taxon>Spermatophyta</taxon>
        <taxon>Magnoliopsida</taxon>
        <taxon>Liliopsida</taxon>
        <taxon>Arecaceae</taxon>
        <taxon>Arecoideae</taxon>
        <taxon>Cocoseae</taxon>
        <taxon>Elaeidinae</taxon>
        <taxon>Elaeis</taxon>
    </lineage>
</organism>
<dbReference type="GO" id="GO:0005829">
    <property type="term" value="C:cytosol"/>
    <property type="evidence" value="ECO:0007669"/>
    <property type="project" value="TreeGrafter"/>
</dbReference>
<evidence type="ECO:0000259" key="4">
    <source>
        <dbReference type="Pfam" id="PF01975"/>
    </source>
</evidence>
<dbReference type="FunFam" id="3.40.1210.10:FF:000003">
    <property type="entry name" value="Survival protein SurE-like phosphatase/nucleotidase"/>
    <property type="match status" value="1"/>
</dbReference>
<name>A0A6I9RZ73_ELAGV</name>
<keyword evidence="5" id="KW-1185">Reference proteome</keyword>
<dbReference type="InterPro" id="IPR002828">
    <property type="entry name" value="SurE-like_Pase/nucleotidase"/>
</dbReference>
<accession>A0A6I9RZ73</accession>
<evidence type="ECO:0000313" key="5">
    <source>
        <dbReference type="Proteomes" id="UP000504607"/>
    </source>
</evidence>
<reference evidence="6" key="1">
    <citation type="submission" date="2022-04" db="UniProtKB">
        <authorList>
            <consortium name="RefSeq"/>
        </authorList>
    </citation>
    <scope>IDENTIFICATION</scope>
</reference>
<dbReference type="Pfam" id="PF01975">
    <property type="entry name" value="SurE"/>
    <property type="match status" value="1"/>
</dbReference>
<dbReference type="Proteomes" id="UP000504607">
    <property type="component" value="Chromosome 1"/>
</dbReference>
<dbReference type="Gene3D" id="3.40.1210.10">
    <property type="entry name" value="Survival protein SurE-like phosphatase/nucleotidase"/>
    <property type="match status" value="1"/>
</dbReference>
<evidence type="ECO:0000313" key="6">
    <source>
        <dbReference type="RefSeq" id="XP_010934966.1"/>
    </source>
</evidence>
<comment type="similarity">
    <text evidence="1">Belongs to the SurE nucleotidase family.</text>
</comment>
<dbReference type="PANTHER" id="PTHR30457:SF0">
    <property type="entry name" value="PHOSPHATASE, PUTATIVE (AFU_ORTHOLOGUE AFUA_4G01070)-RELATED"/>
    <property type="match status" value="1"/>
</dbReference>
<keyword evidence="3" id="KW-0378">Hydrolase</keyword>
<dbReference type="KEGG" id="egu:105054982"/>
<dbReference type="NCBIfam" id="TIGR00087">
    <property type="entry name" value="surE"/>
    <property type="match status" value="1"/>
</dbReference>
<gene>
    <name evidence="6 7" type="primary">LOC105054982</name>
</gene>
<dbReference type="GO" id="GO:0008252">
    <property type="term" value="F:nucleotidase activity"/>
    <property type="evidence" value="ECO:0007669"/>
    <property type="project" value="InterPro"/>
</dbReference>
<dbReference type="InterPro" id="IPR036523">
    <property type="entry name" value="SurE-like_sf"/>
</dbReference>
<dbReference type="RefSeq" id="XP_010934966.1">
    <property type="nucleotide sequence ID" value="XM_010936664.3"/>
</dbReference>
<dbReference type="OrthoDB" id="202825at2759"/>
<dbReference type="GeneID" id="105054982"/>
<feature type="domain" description="Survival protein SurE-like phosphatase/nucleotidase" evidence="4">
    <location>
        <begin position="13"/>
        <end position="205"/>
    </location>
</feature>
<protein>
    <submittedName>
        <fullName evidence="6">Uncharacterized protein LOC105054982 isoform X1</fullName>
    </submittedName>
</protein>